<reference evidence="5" key="1">
    <citation type="submission" date="2016-10" db="EMBL/GenBank/DDBJ databases">
        <authorList>
            <person name="Varghese N."/>
            <person name="Submissions S."/>
        </authorList>
    </citation>
    <scope>NUCLEOTIDE SEQUENCE [LARGE SCALE GENOMIC DNA]</scope>
    <source>
        <strain evidence="5">CGMCC 1.11101</strain>
    </source>
</reference>
<dbReference type="InterPro" id="IPR018990">
    <property type="entry name" value="Prot_inh_I42_chagasin"/>
</dbReference>
<dbReference type="Gene3D" id="2.60.40.2020">
    <property type="match status" value="1"/>
</dbReference>
<accession>A0A1I5CTL6</accession>
<evidence type="ECO:0000313" key="5">
    <source>
        <dbReference type="Proteomes" id="UP000198867"/>
    </source>
</evidence>
<keyword evidence="2" id="KW-0789">Thiol protease inhibitor</keyword>
<dbReference type="Pfam" id="PF00805">
    <property type="entry name" value="Pentapeptide"/>
    <property type="match status" value="2"/>
</dbReference>
<dbReference type="SUPFAM" id="SSF141066">
    <property type="entry name" value="ICP-like"/>
    <property type="match status" value="1"/>
</dbReference>
<keyword evidence="1" id="KW-0646">Protease inhibitor</keyword>
<protein>
    <submittedName>
        <fullName evidence="4">Chagasin family peptidase inhibitor I42</fullName>
    </submittedName>
</protein>
<dbReference type="InterPro" id="IPR001646">
    <property type="entry name" value="5peptide_repeat"/>
</dbReference>
<dbReference type="OrthoDB" id="2579959at2"/>
<dbReference type="RefSeq" id="WP_090712010.1">
    <property type="nucleotide sequence ID" value="NZ_FOVM01000007.1"/>
</dbReference>
<sequence length="258" mass="27386">MAQWTRQQLQELISNGQPLPSLNGADLIDQDLSGLDLARADLSYAHFEGADLSEATLRGAILFGAKGSGSCLRRADLRNTNLTAADLSQSDLTEALLDGANLSGTNLSGAWGVDRGSLAVAGAIAHADADKEIRIDPTTRAAPVDLHTGDVLRIDVVQPAGGYQWAVVEPPDPVLDAAEPERHERTAEVREGQGPLGAEAAVTLRFRARRPGQVSLRLVLARQWEHGEPLNEVAVDVRVLPTPALPASAPGEGRRRKG</sequence>
<dbReference type="Gene3D" id="2.160.20.80">
    <property type="entry name" value="E3 ubiquitin-protein ligase SopA"/>
    <property type="match status" value="1"/>
</dbReference>
<organism evidence="4 5">
    <name type="scientific">Mycetocola miduiensis</name>
    <dbReference type="NCBI Taxonomy" id="995034"/>
    <lineage>
        <taxon>Bacteria</taxon>
        <taxon>Bacillati</taxon>
        <taxon>Actinomycetota</taxon>
        <taxon>Actinomycetes</taxon>
        <taxon>Micrococcales</taxon>
        <taxon>Microbacteriaceae</taxon>
        <taxon>Mycetocola</taxon>
    </lineage>
</organism>
<dbReference type="PANTHER" id="PTHR14136:SF17">
    <property type="entry name" value="BTB_POZ DOMAIN-CONTAINING PROTEIN KCTD9"/>
    <property type="match status" value="1"/>
</dbReference>
<dbReference type="SUPFAM" id="SSF141571">
    <property type="entry name" value="Pentapeptide repeat-like"/>
    <property type="match status" value="1"/>
</dbReference>
<keyword evidence="5" id="KW-1185">Reference proteome</keyword>
<dbReference type="Proteomes" id="UP000198867">
    <property type="component" value="Unassembled WGS sequence"/>
</dbReference>
<dbReference type="GO" id="GO:0004869">
    <property type="term" value="F:cysteine-type endopeptidase inhibitor activity"/>
    <property type="evidence" value="ECO:0007669"/>
    <property type="project" value="UniProtKB-KW"/>
</dbReference>
<dbReference type="EMBL" id="FOVM01000007">
    <property type="protein sequence ID" value="SFN90320.1"/>
    <property type="molecule type" value="Genomic_DNA"/>
</dbReference>
<evidence type="ECO:0000256" key="2">
    <source>
        <dbReference type="ARBA" id="ARBA00022704"/>
    </source>
</evidence>
<dbReference type="PANTHER" id="PTHR14136">
    <property type="entry name" value="BTB_POZ DOMAIN-CONTAINING PROTEIN KCTD9"/>
    <property type="match status" value="1"/>
</dbReference>
<feature type="domain" description="Proteinase inhibitor I42 chagasin" evidence="3">
    <location>
        <begin position="149"/>
        <end position="237"/>
    </location>
</feature>
<evidence type="ECO:0000256" key="1">
    <source>
        <dbReference type="ARBA" id="ARBA00022690"/>
    </source>
</evidence>
<dbReference type="STRING" id="995034.SAMN05216219_2561"/>
<name>A0A1I5CTL6_9MICO</name>
<dbReference type="AlphaFoldDB" id="A0A1I5CTL6"/>
<evidence type="ECO:0000259" key="3">
    <source>
        <dbReference type="Pfam" id="PF09394"/>
    </source>
</evidence>
<proteinExistence type="predicted"/>
<gene>
    <name evidence="4" type="ORF">SAMN05216219_2561</name>
</gene>
<dbReference type="InterPro" id="IPR036331">
    <property type="entry name" value="Chagasin-like_sf"/>
</dbReference>
<dbReference type="Pfam" id="PF09394">
    <property type="entry name" value="Inhibitor_I42"/>
    <property type="match status" value="1"/>
</dbReference>
<dbReference type="InterPro" id="IPR051082">
    <property type="entry name" value="Pentapeptide-BTB/POZ_domain"/>
</dbReference>
<evidence type="ECO:0000313" key="4">
    <source>
        <dbReference type="EMBL" id="SFN90320.1"/>
    </source>
</evidence>